<sequence>MIFDANTQYRALLFQELAIHHGHLFEPIQSNQGLIDQYHFLF</sequence>
<dbReference type="AlphaFoldDB" id="A0A127PZY6"/>
<reference evidence="1 2" key="1">
    <citation type="submission" date="2015-11" db="EMBL/GenBank/DDBJ databases">
        <title>Exploring the genomic traits of fungus-feeding bacterial genus Collimonas.</title>
        <authorList>
            <person name="Song C."/>
            <person name="Schmidt R."/>
            <person name="de Jager V."/>
            <person name="Krzyzanowska D."/>
            <person name="Jongedijk E."/>
            <person name="Cankar K."/>
            <person name="Beekwilder J."/>
            <person name="van Veen A."/>
            <person name="de Boer W."/>
            <person name="van Veen J.A."/>
            <person name="Garbeva P."/>
        </authorList>
    </citation>
    <scope>NUCLEOTIDE SEQUENCE [LARGE SCALE GENOMIC DNA]</scope>
    <source>
        <strain evidence="1 2">Ter91</strain>
    </source>
</reference>
<dbReference type="KEGG" id="cpra:CPter91_0949"/>
<name>A0A127PZY6_9BURK</name>
<dbReference type="EMBL" id="CP013234">
    <property type="protein sequence ID" value="AMP03337.1"/>
    <property type="molecule type" value="Genomic_DNA"/>
</dbReference>
<evidence type="ECO:0000313" key="1">
    <source>
        <dbReference type="EMBL" id="AMP03337.1"/>
    </source>
</evidence>
<protein>
    <submittedName>
        <fullName evidence="1">Uncharacterized protein</fullName>
    </submittedName>
</protein>
<evidence type="ECO:0000313" key="2">
    <source>
        <dbReference type="Proteomes" id="UP000074561"/>
    </source>
</evidence>
<dbReference type="Proteomes" id="UP000074561">
    <property type="component" value="Chromosome"/>
</dbReference>
<proteinExistence type="predicted"/>
<accession>A0A127PZY6</accession>
<organism evidence="1 2">
    <name type="scientific">Collimonas pratensis</name>
    <dbReference type="NCBI Taxonomy" id="279113"/>
    <lineage>
        <taxon>Bacteria</taxon>
        <taxon>Pseudomonadati</taxon>
        <taxon>Pseudomonadota</taxon>
        <taxon>Betaproteobacteria</taxon>
        <taxon>Burkholderiales</taxon>
        <taxon>Oxalobacteraceae</taxon>
        <taxon>Collimonas</taxon>
    </lineage>
</organism>
<gene>
    <name evidence="1" type="ORF">CPter91_0949</name>
</gene>